<dbReference type="AlphaFoldDB" id="A0A9P8UL87"/>
<dbReference type="OrthoDB" id="5148182at2759"/>
<evidence type="ECO:0000313" key="3">
    <source>
        <dbReference type="Proteomes" id="UP000758603"/>
    </source>
</evidence>
<protein>
    <submittedName>
        <fullName evidence="2">Uncharacterized protein</fullName>
    </submittedName>
</protein>
<organism evidence="2 3">
    <name type="scientific">Truncatella angustata</name>
    <dbReference type="NCBI Taxonomy" id="152316"/>
    <lineage>
        <taxon>Eukaryota</taxon>
        <taxon>Fungi</taxon>
        <taxon>Dikarya</taxon>
        <taxon>Ascomycota</taxon>
        <taxon>Pezizomycotina</taxon>
        <taxon>Sordariomycetes</taxon>
        <taxon>Xylariomycetidae</taxon>
        <taxon>Amphisphaeriales</taxon>
        <taxon>Sporocadaceae</taxon>
        <taxon>Truncatella</taxon>
    </lineage>
</organism>
<dbReference type="EMBL" id="JAGPXC010000004">
    <property type="protein sequence ID" value="KAH6654610.1"/>
    <property type="molecule type" value="Genomic_DNA"/>
</dbReference>
<gene>
    <name evidence="2" type="ORF">BKA67DRAFT_658895</name>
</gene>
<feature type="compositionally biased region" description="Basic residues" evidence="1">
    <location>
        <begin position="138"/>
        <end position="151"/>
    </location>
</feature>
<proteinExistence type="predicted"/>
<dbReference type="Proteomes" id="UP000758603">
    <property type="component" value="Unassembled WGS sequence"/>
</dbReference>
<feature type="region of interest" description="Disordered" evidence="1">
    <location>
        <begin position="82"/>
        <end position="247"/>
    </location>
</feature>
<reference evidence="2" key="1">
    <citation type="journal article" date="2021" name="Nat. Commun.">
        <title>Genetic determinants of endophytism in the Arabidopsis root mycobiome.</title>
        <authorList>
            <person name="Mesny F."/>
            <person name="Miyauchi S."/>
            <person name="Thiergart T."/>
            <person name="Pickel B."/>
            <person name="Atanasova L."/>
            <person name="Karlsson M."/>
            <person name="Huettel B."/>
            <person name="Barry K.W."/>
            <person name="Haridas S."/>
            <person name="Chen C."/>
            <person name="Bauer D."/>
            <person name="Andreopoulos W."/>
            <person name="Pangilinan J."/>
            <person name="LaButti K."/>
            <person name="Riley R."/>
            <person name="Lipzen A."/>
            <person name="Clum A."/>
            <person name="Drula E."/>
            <person name="Henrissat B."/>
            <person name="Kohler A."/>
            <person name="Grigoriev I.V."/>
            <person name="Martin F.M."/>
            <person name="Hacquard S."/>
        </authorList>
    </citation>
    <scope>NUCLEOTIDE SEQUENCE</scope>
    <source>
        <strain evidence="2">MPI-SDFR-AT-0073</strain>
    </source>
</reference>
<name>A0A9P8UL87_9PEZI</name>
<evidence type="ECO:0000256" key="1">
    <source>
        <dbReference type="SAM" id="MobiDB-lite"/>
    </source>
</evidence>
<feature type="compositionally biased region" description="Polar residues" evidence="1">
    <location>
        <begin position="97"/>
        <end position="116"/>
    </location>
</feature>
<feature type="compositionally biased region" description="Pro residues" evidence="1">
    <location>
        <begin position="226"/>
        <end position="241"/>
    </location>
</feature>
<feature type="compositionally biased region" description="Low complexity" evidence="1">
    <location>
        <begin position="125"/>
        <end position="137"/>
    </location>
</feature>
<accession>A0A9P8UL87</accession>
<dbReference type="RefSeq" id="XP_045958880.1">
    <property type="nucleotide sequence ID" value="XM_046107361.1"/>
</dbReference>
<comment type="caution">
    <text evidence="2">The sequence shown here is derived from an EMBL/GenBank/DDBJ whole genome shotgun (WGS) entry which is preliminary data.</text>
</comment>
<evidence type="ECO:0000313" key="2">
    <source>
        <dbReference type="EMBL" id="KAH6654610.1"/>
    </source>
</evidence>
<keyword evidence="3" id="KW-1185">Reference proteome</keyword>
<sequence>MTTALSNEWYFSLMDDTISITTVKEPSGGWKAVAIRSNDEERDALISSEPCDSIQKAFESLHAKSAEATAVYIKTNGYGQLPSYKKSEDLSDDDTASVMSGSEHSAATSVALSTWESSDEELVTPASSSKPDSASSKSSKKNRKRGKTQKNRKYESETDDELADDGPIRQAINPVRHPAGRAVARPAPQTAGWTGPPQPPPPMYRPGAMPVLQPPPPRPSMASGPSGPPTPAAQVPPPPGFRPMGPGVNPRLFDTRITINWLHHSEQRIFESCRASIRALQDTTVAYVRGHMDAFDNVTPLDHSPTKIWTLRANIKRAFFGSEAYDMSGYRGDDLTKLFNVLGKNDIPRFEIEVDYVRPPSPGHAMTPGNASSMQ</sequence>
<dbReference type="GeneID" id="70136252"/>